<feature type="compositionally biased region" description="Basic and acidic residues" evidence="1">
    <location>
        <begin position="64"/>
        <end position="73"/>
    </location>
</feature>
<feature type="region of interest" description="Disordered" evidence="1">
    <location>
        <begin position="100"/>
        <end position="131"/>
    </location>
</feature>
<dbReference type="InterPro" id="IPR008967">
    <property type="entry name" value="p53-like_TF_DNA-bd_sf"/>
</dbReference>
<sequence length="264" mass="28107">MLYSTPHFWCWQRRLKIIEDDNCHMQTLFFSLASTVEADVKVDSEADAPLEGGAQPGQALVGRAGEEPTRADESGEDCILSTHAADQLLDASNRSAATALDTETPADTSIPTSRAATSVASSEGLSPETGACSASSVATVAGFTPAPGSLFSAPGDILLMTATDSTARLRLIRQPETQHRARYLTEGSRGAVKDKQGDGYPMIQASHSSFLHPPLRIITASCIAIIQTLSPTAHDNIKTITYALDARIQACKCPLTLAELHERI</sequence>
<dbReference type="PANTHER" id="PTHR12533">
    <property type="entry name" value="NFAT"/>
    <property type="match status" value="1"/>
</dbReference>
<dbReference type="OrthoDB" id="5346094at2759"/>
<dbReference type="Gene3D" id="2.60.40.340">
    <property type="entry name" value="Rel homology domain (RHD), DNA-binding domain"/>
    <property type="match status" value="1"/>
</dbReference>
<evidence type="ECO:0000313" key="2">
    <source>
        <dbReference type="EMBL" id="VEL32415.1"/>
    </source>
</evidence>
<feature type="compositionally biased region" description="Polar residues" evidence="1">
    <location>
        <begin position="105"/>
        <end position="124"/>
    </location>
</feature>
<dbReference type="GO" id="GO:0000981">
    <property type="term" value="F:DNA-binding transcription factor activity, RNA polymerase II-specific"/>
    <property type="evidence" value="ECO:0007669"/>
    <property type="project" value="TreeGrafter"/>
</dbReference>
<dbReference type="GO" id="GO:0000978">
    <property type="term" value="F:RNA polymerase II cis-regulatory region sequence-specific DNA binding"/>
    <property type="evidence" value="ECO:0007669"/>
    <property type="project" value="TreeGrafter"/>
</dbReference>
<dbReference type="GO" id="GO:0005667">
    <property type="term" value="C:transcription regulator complex"/>
    <property type="evidence" value="ECO:0007669"/>
    <property type="project" value="TreeGrafter"/>
</dbReference>
<dbReference type="InterPro" id="IPR037059">
    <property type="entry name" value="RHD_DNA_bind_dom_sf"/>
</dbReference>
<protein>
    <submittedName>
        <fullName evidence="2">Uncharacterized protein</fullName>
    </submittedName>
</protein>
<dbReference type="EMBL" id="CAAALY010244151">
    <property type="protein sequence ID" value="VEL32415.1"/>
    <property type="molecule type" value="Genomic_DNA"/>
</dbReference>
<dbReference type="AlphaFoldDB" id="A0A3S5C399"/>
<name>A0A3S5C399_9PLAT</name>
<organism evidence="2 3">
    <name type="scientific">Protopolystoma xenopodis</name>
    <dbReference type="NCBI Taxonomy" id="117903"/>
    <lineage>
        <taxon>Eukaryota</taxon>
        <taxon>Metazoa</taxon>
        <taxon>Spiralia</taxon>
        <taxon>Lophotrochozoa</taxon>
        <taxon>Platyhelminthes</taxon>
        <taxon>Monogenea</taxon>
        <taxon>Polyopisthocotylea</taxon>
        <taxon>Polystomatidea</taxon>
        <taxon>Polystomatidae</taxon>
        <taxon>Protopolystoma</taxon>
    </lineage>
</organism>
<comment type="caution">
    <text evidence="2">The sequence shown here is derived from an EMBL/GenBank/DDBJ whole genome shotgun (WGS) entry which is preliminary data.</text>
</comment>
<accession>A0A3S5C399</accession>
<dbReference type="Proteomes" id="UP000784294">
    <property type="component" value="Unassembled WGS sequence"/>
</dbReference>
<feature type="region of interest" description="Disordered" evidence="1">
    <location>
        <begin position="47"/>
        <end position="75"/>
    </location>
</feature>
<dbReference type="InterPro" id="IPR008366">
    <property type="entry name" value="NFAT"/>
</dbReference>
<dbReference type="PANTHER" id="PTHR12533:SF7">
    <property type="entry name" value="NFAT NUCLEAR FACTOR, ISOFORM B"/>
    <property type="match status" value="1"/>
</dbReference>
<dbReference type="SUPFAM" id="SSF49417">
    <property type="entry name" value="p53-like transcription factors"/>
    <property type="match status" value="1"/>
</dbReference>
<keyword evidence="3" id="KW-1185">Reference proteome</keyword>
<evidence type="ECO:0000313" key="3">
    <source>
        <dbReference type="Proteomes" id="UP000784294"/>
    </source>
</evidence>
<gene>
    <name evidence="2" type="ORF">PXEA_LOCUS25855</name>
</gene>
<evidence type="ECO:0000256" key="1">
    <source>
        <dbReference type="SAM" id="MobiDB-lite"/>
    </source>
</evidence>
<proteinExistence type="predicted"/>
<reference evidence="2" key="1">
    <citation type="submission" date="2018-11" db="EMBL/GenBank/DDBJ databases">
        <authorList>
            <consortium name="Pathogen Informatics"/>
        </authorList>
    </citation>
    <scope>NUCLEOTIDE SEQUENCE</scope>
</reference>